<keyword evidence="1" id="KW-0812">Transmembrane</keyword>
<gene>
    <name evidence="2" type="ORF">GPAL_0765</name>
</gene>
<keyword evidence="1" id="KW-1133">Transmembrane helix</keyword>
<accession>K6ZWE5</accession>
<dbReference type="AlphaFoldDB" id="K6ZWE5"/>
<dbReference type="EMBL" id="BAEQ01000014">
    <property type="protein sequence ID" value="GAC27645.1"/>
    <property type="molecule type" value="Genomic_DNA"/>
</dbReference>
<comment type="caution">
    <text evidence="2">The sequence shown here is derived from an EMBL/GenBank/DDBJ whole genome shotgun (WGS) entry which is preliminary data.</text>
</comment>
<keyword evidence="1" id="KW-0472">Membrane</keyword>
<dbReference type="Proteomes" id="UP000006251">
    <property type="component" value="Unassembled WGS sequence"/>
</dbReference>
<evidence type="ECO:0000256" key="1">
    <source>
        <dbReference type="SAM" id="Phobius"/>
    </source>
</evidence>
<sequence length="58" mass="6447">MKKSTNLIASFALFTVITLVIYIAFKLVAAGYYITALIPITLLLVGLIIGIWYIVKQE</sequence>
<name>K6ZWE5_9ALTE</name>
<feature type="transmembrane region" description="Helical" evidence="1">
    <location>
        <begin position="31"/>
        <end position="55"/>
    </location>
</feature>
<organism evidence="2 3">
    <name type="scientific">Brumicola pallidula DSM 14239 = ACAM 615</name>
    <dbReference type="NCBI Taxonomy" id="1121922"/>
    <lineage>
        <taxon>Bacteria</taxon>
        <taxon>Pseudomonadati</taxon>
        <taxon>Pseudomonadota</taxon>
        <taxon>Gammaproteobacteria</taxon>
        <taxon>Alteromonadales</taxon>
        <taxon>Alteromonadaceae</taxon>
        <taxon>Brumicola</taxon>
    </lineage>
</organism>
<evidence type="ECO:0000313" key="2">
    <source>
        <dbReference type="EMBL" id="GAC27645.1"/>
    </source>
</evidence>
<dbReference type="RefSeq" id="WP_006009406.1">
    <property type="nucleotide sequence ID" value="NZ_AUAV01000008.1"/>
</dbReference>
<evidence type="ECO:0000313" key="3">
    <source>
        <dbReference type="Proteomes" id="UP000006251"/>
    </source>
</evidence>
<proteinExistence type="predicted"/>
<reference evidence="3" key="1">
    <citation type="journal article" date="2014" name="Environ. Microbiol.">
        <title>Comparative genomics of the marine bacterial genus Glaciecola reveals the high degree of genomic diversity and genomic characteristic for cold adaptation.</title>
        <authorList>
            <person name="Qin Q.L."/>
            <person name="Xie B.B."/>
            <person name="Yu Y."/>
            <person name="Shu Y.L."/>
            <person name="Rong J.C."/>
            <person name="Zhang Y.J."/>
            <person name="Zhao D.L."/>
            <person name="Chen X.L."/>
            <person name="Zhang X.Y."/>
            <person name="Chen B."/>
            <person name="Zhou B.C."/>
            <person name="Zhang Y.Z."/>
        </authorList>
    </citation>
    <scope>NUCLEOTIDE SEQUENCE [LARGE SCALE GENOMIC DNA]</scope>
    <source>
        <strain evidence="3">ACAM 615</strain>
    </source>
</reference>
<keyword evidence="3" id="KW-1185">Reference proteome</keyword>
<feature type="transmembrane region" description="Helical" evidence="1">
    <location>
        <begin position="7"/>
        <end position="25"/>
    </location>
</feature>
<protein>
    <submittedName>
        <fullName evidence="2">Uncharacterized protein</fullName>
    </submittedName>
</protein>